<dbReference type="InterPro" id="IPR001789">
    <property type="entry name" value="Sig_transdc_resp-reg_receiver"/>
</dbReference>
<evidence type="ECO:0000256" key="3">
    <source>
        <dbReference type="PROSITE-ProRule" id="PRU00169"/>
    </source>
</evidence>
<evidence type="ECO:0000259" key="4">
    <source>
        <dbReference type="PROSITE" id="PS50110"/>
    </source>
</evidence>
<dbReference type="InterPro" id="IPR028976">
    <property type="entry name" value="CheC-like_sf"/>
</dbReference>
<proteinExistence type="predicted"/>
<dbReference type="Pfam" id="PF13690">
    <property type="entry name" value="CheX"/>
    <property type="match status" value="1"/>
</dbReference>
<dbReference type="SMART" id="SM00448">
    <property type="entry name" value="REC"/>
    <property type="match status" value="1"/>
</dbReference>
<dbReference type="SUPFAM" id="SSF52172">
    <property type="entry name" value="CheY-like"/>
    <property type="match status" value="1"/>
</dbReference>
<dbReference type="Gene3D" id="3.40.50.2300">
    <property type="match status" value="1"/>
</dbReference>
<dbReference type="Gene3D" id="3.40.1550.10">
    <property type="entry name" value="CheC-like"/>
    <property type="match status" value="1"/>
</dbReference>
<feature type="modified residue" description="4-aspartylphosphate" evidence="3">
    <location>
        <position position="55"/>
    </location>
</feature>
<gene>
    <name evidence="5" type="ORF">FYJ83_01345</name>
</gene>
<organism evidence="5 6">
    <name type="scientific">Tissierella pigra</name>
    <dbReference type="NCBI Taxonomy" id="2607614"/>
    <lineage>
        <taxon>Bacteria</taxon>
        <taxon>Bacillati</taxon>
        <taxon>Bacillota</taxon>
        <taxon>Tissierellia</taxon>
        <taxon>Tissierellales</taxon>
        <taxon>Tissierellaceae</taxon>
        <taxon>Tissierella</taxon>
    </lineage>
</organism>
<reference evidence="5 6" key="1">
    <citation type="submission" date="2019-09" db="EMBL/GenBank/DDBJ databases">
        <title>In-depth cultivation of the pig gut microbiome towards novel bacterial diversity and tailored functional studies.</title>
        <authorList>
            <person name="Wylensek D."/>
            <person name="Hitch T.C.A."/>
            <person name="Clavel T."/>
        </authorList>
    </citation>
    <scope>NUCLEOTIDE SEQUENCE [LARGE SCALE GENOMIC DNA]</scope>
    <source>
        <strain evidence="5 6">WCA3-693-APC-4?</strain>
    </source>
</reference>
<keyword evidence="2 3" id="KW-0597">Phosphoprotein</keyword>
<dbReference type="GO" id="GO:0000160">
    <property type="term" value="P:phosphorelay signal transduction system"/>
    <property type="evidence" value="ECO:0007669"/>
    <property type="project" value="InterPro"/>
</dbReference>
<dbReference type="PANTHER" id="PTHR44591">
    <property type="entry name" value="STRESS RESPONSE REGULATOR PROTEIN 1"/>
    <property type="match status" value="1"/>
</dbReference>
<evidence type="ECO:0000256" key="2">
    <source>
        <dbReference type="ARBA" id="ARBA00022553"/>
    </source>
</evidence>
<dbReference type="CDD" id="cd17906">
    <property type="entry name" value="CheX"/>
    <property type="match status" value="1"/>
</dbReference>
<dbReference type="EMBL" id="VUNQ01000002">
    <property type="protein sequence ID" value="MSU00111.1"/>
    <property type="molecule type" value="Genomic_DNA"/>
</dbReference>
<dbReference type="SUPFAM" id="SSF103039">
    <property type="entry name" value="CheC-like"/>
    <property type="match status" value="1"/>
</dbReference>
<evidence type="ECO:0000313" key="5">
    <source>
        <dbReference type="EMBL" id="MSU00111.1"/>
    </source>
</evidence>
<name>A0A6N7XDJ5_9FIRM</name>
<dbReference type="PANTHER" id="PTHR44591:SF3">
    <property type="entry name" value="RESPONSE REGULATORY DOMAIN-CONTAINING PROTEIN"/>
    <property type="match status" value="1"/>
</dbReference>
<evidence type="ECO:0000313" key="6">
    <source>
        <dbReference type="Proteomes" id="UP000469523"/>
    </source>
</evidence>
<dbReference type="AlphaFoldDB" id="A0A6N7XDJ5"/>
<dbReference type="Proteomes" id="UP000469523">
    <property type="component" value="Unassembled WGS sequence"/>
</dbReference>
<sequence length="287" mass="32007">MTKKRVVVVDDSYFSIVLIKDILEKNGFEVVGQASSLEEVISVVSDSKPDIVTMDVTMPDTDGFQCTKEVHKIDKNIKVIMISAMMDEEMLKKAKEHNVDAYVQKPIDEDNLILAINRIMEDKEQFKTFQNLYLPVFKEAFADALNKMTKTIPNFIDEHLSNDLLKSKGISVVVGIIGKYSGRMILDMSIETATILSSKALRRETNNSNEVMAVIGEFTNIVSGNACSILNRQNKVLGLRVSPPSIFSGDSLTVSSVKFKTFLVKINTDFGEMVLNIGFSDGDAQWM</sequence>
<accession>A0A6N7XDJ5</accession>
<comment type="caution">
    <text evidence="5">The sequence shown here is derived from an EMBL/GenBank/DDBJ whole genome shotgun (WGS) entry which is preliminary data.</text>
</comment>
<keyword evidence="1" id="KW-0145">Chemotaxis</keyword>
<keyword evidence="6" id="KW-1185">Reference proteome</keyword>
<dbReference type="GO" id="GO:0006935">
    <property type="term" value="P:chemotaxis"/>
    <property type="evidence" value="ECO:0007669"/>
    <property type="project" value="UniProtKB-KW"/>
</dbReference>
<dbReference type="InterPro" id="IPR050595">
    <property type="entry name" value="Bact_response_regulator"/>
</dbReference>
<dbReference type="RefSeq" id="WP_154438343.1">
    <property type="nucleotide sequence ID" value="NZ_VUNQ01000002.1"/>
</dbReference>
<evidence type="ECO:0000256" key="1">
    <source>
        <dbReference type="ARBA" id="ARBA00022500"/>
    </source>
</evidence>
<feature type="domain" description="Response regulatory" evidence="4">
    <location>
        <begin position="5"/>
        <end position="120"/>
    </location>
</feature>
<dbReference type="Pfam" id="PF00072">
    <property type="entry name" value="Response_reg"/>
    <property type="match status" value="1"/>
</dbReference>
<dbReference type="InterPro" id="IPR028051">
    <property type="entry name" value="CheX-like_dom"/>
</dbReference>
<protein>
    <submittedName>
        <fullName evidence="5">Response regulator</fullName>
    </submittedName>
</protein>
<dbReference type="PROSITE" id="PS50110">
    <property type="entry name" value="RESPONSE_REGULATORY"/>
    <property type="match status" value="1"/>
</dbReference>
<dbReference type="InterPro" id="IPR011006">
    <property type="entry name" value="CheY-like_superfamily"/>
</dbReference>